<evidence type="ECO:0000313" key="9">
    <source>
        <dbReference type="EnsemblPlants" id="KQK14643"/>
    </source>
</evidence>
<dbReference type="InParanoid" id="A0A0Q3J9S3"/>
<dbReference type="EMBL" id="CM000880">
    <property type="protein sequence ID" value="KQK14643.2"/>
    <property type="molecule type" value="Genomic_DNA"/>
</dbReference>
<dbReference type="STRING" id="15368.A0A0Q3J9S3"/>
<feature type="compositionally biased region" description="Low complexity" evidence="6">
    <location>
        <begin position="93"/>
        <end position="110"/>
    </location>
</feature>
<evidence type="ECO:0000313" key="8">
    <source>
        <dbReference type="EMBL" id="KQK14643.2"/>
    </source>
</evidence>
<evidence type="ECO:0000256" key="2">
    <source>
        <dbReference type="ARBA" id="ARBA00022491"/>
    </source>
</evidence>
<protein>
    <recommendedName>
        <fullName evidence="7">OVATE domain-containing protein</fullName>
    </recommendedName>
</protein>
<reference evidence="8 9" key="1">
    <citation type="journal article" date="2010" name="Nature">
        <title>Genome sequencing and analysis of the model grass Brachypodium distachyon.</title>
        <authorList>
            <consortium name="International Brachypodium Initiative"/>
        </authorList>
    </citation>
    <scope>NUCLEOTIDE SEQUENCE [LARGE SCALE GENOMIC DNA]</scope>
    <source>
        <strain evidence="8 9">Bd21</strain>
    </source>
</reference>
<accession>A0A0Q3J9S3</accession>
<name>A0A0Q3J9S3_BRADI</name>
<reference evidence="9" key="3">
    <citation type="submission" date="2018-08" db="UniProtKB">
        <authorList>
            <consortium name="EnsemblPlants"/>
        </authorList>
    </citation>
    <scope>IDENTIFICATION</scope>
    <source>
        <strain evidence="9">cv. Bd21</strain>
    </source>
</reference>
<dbReference type="GO" id="GO:0005634">
    <property type="term" value="C:nucleus"/>
    <property type="evidence" value="ECO:0007669"/>
    <property type="project" value="UniProtKB-SubCell"/>
</dbReference>
<keyword evidence="2" id="KW-0678">Repressor</keyword>
<dbReference type="PANTHER" id="PTHR34042:SF7">
    <property type="entry name" value="OS07G0679100 PROTEIN"/>
    <property type="match status" value="1"/>
</dbReference>
<evidence type="ECO:0000256" key="4">
    <source>
        <dbReference type="ARBA" id="ARBA00023163"/>
    </source>
</evidence>
<dbReference type="PROSITE" id="PS51754">
    <property type="entry name" value="OVATE"/>
    <property type="match status" value="1"/>
</dbReference>
<keyword evidence="5" id="KW-0539">Nucleus</keyword>
<evidence type="ECO:0000256" key="1">
    <source>
        <dbReference type="ARBA" id="ARBA00004123"/>
    </source>
</evidence>
<gene>
    <name evidence="8" type="ORF">BRADI_1g17760v3</name>
</gene>
<reference evidence="8" key="2">
    <citation type="submission" date="2017-06" db="EMBL/GenBank/DDBJ databases">
        <title>WGS assembly of Brachypodium distachyon.</title>
        <authorList>
            <consortium name="The International Brachypodium Initiative"/>
            <person name="Lucas S."/>
            <person name="Harmon-Smith M."/>
            <person name="Lail K."/>
            <person name="Tice H."/>
            <person name="Grimwood J."/>
            <person name="Bruce D."/>
            <person name="Barry K."/>
            <person name="Shu S."/>
            <person name="Lindquist E."/>
            <person name="Wang M."/>
            <person name="Pitluck S."/>
            <person name="Vogel J.P."/>
            <person name="Garvin D.F."/>
            <person name="Mockler T.C."/>
            <person name="Schmutz J."/>
            <person name="Rokhsar D."/>
            <person name="Bevan M.W."/>
        </authorList>
    </citation>
    <scope>NUCLEOTIDE SEQUENCE</scope>
    <source>
        <strain evidence="8">Bd21</strain>
    </source>
</reference>
<dbReference type="EnsemblPlants" id="KQK14643">
    <property type="protein sequence ID" value="KQK14643"/>
    <property type="gene ID" value="BRADI_1g17760v3"/>
</dbReference>
<evidence type="ECO:0000259" key="7">
    <source>
        <dbReference type="PROSITE" id="PS51754"/>
    </source>
</evidence>
<evidence type="ECO:0000256" key="5">
    <source>
        <dbReference type="ARBA" id="ARBA00023242"/>
    </source>
</evidence>
<comment type="subcellular location">
    <subcellularLocation>
        <location evidence="1">Nucleus</location>
    </subcellularLocation>
</comment>
<keyword evidence="10" id="KW-1185">Reference proteome</keyword>
<organism evidence="8">
    <name type="scientific">Brachypodium distachyon</name>
    <name type="common">Purple false brome</name>
    <name type="synonym">Trachynia distachya</name>
    <dbReference type="NCBI Taxonomy" id="15368"/>
    <lineage>
        <taxon>Eukaryota</taxon>
        <taxon>Viridiplantae</taxon>
        <taxon>Streptophyta</taxon>
        <taxon>Embryophyta</taxon>
        <taxon>Tracheophyta</taxon>
        <taxon>Spermatophyta</taxon>
        <taxon>Magnoliopsida</taxon>
        <taxon>Liliopsida</taxon>
        <taxon>Poales</taxon>
        <taxon>Poaceae</taxon>
        <taxon>BOP clade</taxon>
        <taxon>Pooideae</taxon>
        <taxon>Stipodae</taxon>
        <taxon>Brachypodieae</taxon>
        <taxon>Brachypodium</taxon>
    </lineage>
</organism>
<feature type="region of interest" description="Disordered" evidence="6">
    <location>
        <begin position="84"/>
        <end position="113"/>
    </location>
</feature>
<proteinExistence type="predicted"/>
<dbReference type="Proteomes" id="UP000008810">
    <property type="component" value="Chromosome 1"/>
</dbReference>
<dbReference type="InterPro" id="IPR044686">
    <property type="entry name" value="OFP17"/>
</dbReference>
<dbReference type="AlphaFoldDB" id="A0A0Q3J9S3"/>
<dbReference type="OrthoDB" id="1871608at2759"/>
<dbReference type="InterPro" id="IPR006458">
    <property type="entry name" value="Ovate_C"/>
</dbReference>
<keyword evidence="3" id="KW-0805">Transcription regulation</keyword>
<dbReference type="GO" id="GO:0045892">
    <property type="term" value="P:negative regulation of DNA-templated transcription"/>
    <property type="evidence" value="ECO:0007669"/>
    <property type="project" value="InterPro"/>
</dbReference>
<dbReference type="Gramene" id="KQK14643">
    <property type="protein sequence ID" value="KQK14643"/>
    <property type="gene ID" value="BRADI_1g17760v3"/>
</dbReference>
<dbReference type="PANTHER" id="PTHR34042">
    <property type="entry name" value="TRANSCRIPTION REPRESSOR OFP17"/>
    <property type="match status" value="1"/>
</dbReference>
<sequence>MAASLTIGSCSGMLAVFGRRRPRAPAPEQQQKQPTTTRLHRAFGRMKAGHRRRRRAHRASSFSSVRAVFWPLMSMGSDADRASDIAGATADHPPQSSPSSAVRAPSPSLADTPASTTAARVLAIQARLADADADASTAARLIALQARLGGLALASPSPVTKPPSTLLEPFDRTRLIISGGGDDGGVEEACRGFERQLMEMLVEEGKVGDLTDVEELLGCWEKLSSPDFVTVVGRFYGDLCVDLFSGLGVDVSPSDGSAV</sequence>
<evidence type="ECO:0000313" key="10">
    <source>
        <dbReference type="Proteomes" id="UP000008810"/>
    </source>
</evidence>
<feature type="domain" description="OVATE" evidence="7">
    <location>
        <begin position="182"/>
        <end position="242"/>
    </location>
</feature>
<keyword evidence="4" id="KW-0804">Transcription</keyword>
<evidence type="ECO:0000256" key="6">
    <source>
        <dbReference type="SAM" id="MobiDB-lite"/>
    </source>
</evidence>
<dbReference type="ExpressionAtlas" id="A0A0Q3J9S3">
    <property type="expression patterns" value="baseline"/>
</dbReference>
<evidence type="ECO:0000256" key="3">
    <source>
        <dbReference type="ARBA" id="ARBA00023015"/>
    </source>
</evidence>